<dbReference type="InterPro" id="IPR011032">
    <property type="entry name" value="GroES-like_sf"/>
</dbReference>
<accession>A0A1Y2ET61</accession>
<dbReference type="CDD" id="cd05283">
    <property type="entry name" value="CAD1"/>
    <property type="match status" value="1"/>
</dbReference>
<dbReference type="PROSITE" id="PS00065">
    <property type="entry name" value="D_2_HYDROXYACID_DH_1"/>
    <property type="match status" value="1"/>
</dbReference>
<dbReference type="EMBL" id="MCFI01000030">
    <property type="protein sequence ID" value="ORY74346.1"/>
    <property type="molecule type" value="Genomic_DNA"/>
</dbReference>
<dbReference type="InterPro" id="IPR047109">
    <property type="entry name" value="CAD-like"/>
</dbReference>
<dbReference type="InterPro" id="IPR013154">
    <property type="entry name" value="ADH-like_N"/>
</dbReference>
<sequence length="346" mass="38148">MSSQFTETGLRGGKDGIVQKRFNVFEGDALTGNLVHVKVTHCGLCFTDTHFLKKDICLGHEPVGVVESLGPDCKQLKKGDVVQWGYLHSSCNQCEMCWTGKEVLCAKRSMYGYADKDLGGFSTGGVVREDYLFKVPDSISPAHASVLSCGGVTVFSAMYNNNIKPTDRVGVVGLGGLGHLALKTAHAWGCHVTAFSRTNDKEEEARSFGAHEFVTTKGKETLSVENKLDFLLVTVSGQVDWKMYYSVMKPRGRIIAMGVDHSGQGANLPYGQMLSQEMSFAGSLVASRQVHALMLEFFARHAITPVIEEMEMTKENLETAIERLEKGDVRYRFVLYNKLDKAEPKI</sequence>
<dbReference type="InterPro" id="IPR013149">
    <property type="entry name" value="ADH-like_C"/>
</dbReference>
<dbReference type="InterPro" id="IPR036291">
    <property type="entry name" value="NAD(P)-bd_dom_sf"/>
</dbReference>
<evidence type="ECO:0000259" key="6">
    <source>
        <dbReference type="Pfam" id="PF00107"/>
    </source>
</evidence>
<dbReference type="AlphaFoldDB" id="A0A1Y2ET61"/>
<dbReference type="STRING" id="56484.A0A1Y2ET61"/>
<dbReference type="Gene3D" id="3.90.180.10">
    <property type="entry name" value="Medium-chain alcohol dehydrogenases, catalytic domain"/>
    <property type="match status" value="1"/>
</dbReference>
<evidence type="ECO:0000259" key="7">
    <source>
        <dbReference type="Pfam" id="PF08240"/>
    </source>
</evidence>
<evidence type="ECO:0000256" key="3">
    <source>
        <dbReference type="ARBA" id="ARBA00022833"/>
    </source>
</evidence>
<comment type="caution">
    <text evidence="8">The sequence shown here is derived from an EMBL/GenBank/DDBJ whole genome shotgun (WGS) entry which is preliminary data.</text>
</comment>
<dbReference type="Gene3D" id="3.40.50.720">
    <property type="entry name" value="NAD(P)-binding Rossmann-like Domain"/>
    <property type="match status" value="1"/>
</dbReference>
<dbReference type="SUPFAM" id="SSF51735">
    <property type="entry name" value="NAD(P)-binding Rossmann-fold domains"/>
    <property type="match status" value="1"/>
</dbReference>
<dbReference type="Pfam" id="PF00107">
    <property type="entry name" value="ADH_zinc_N"/>
    <property type="match status" value="1"/>
</dbReference>
<dbReference type="GO" id="GO:0008270">
    <property type="term" value="F:zinc ion binding"/>
    <property type="evidence" value="ECO:0007669"/>
    <property type="project" value="InterPro"/>
</dbReference>
<reference evidence="8 9" key="1">
    <citation type="submission" date="2016-07" db="EMBL/GenBank/DDBJ databases">
        <title>Pervasive Adenine N6-methylation of Active Genes in Fungi.</title>
        <authorList>
            <consortium name="DOE Joint Genome Institute"/>
            <person name="Mondo S.J."/>
            <person name="Dannebaum R.O."/>
            <person name="Kuo R.C."/>
            <person name="Labutti K."/>
            <person name="Haridas S."/>
            <person name="Kuo A."/>
            <person name="Salamov A."/>
            <person name="Ahrendt S.R."/>
            <person name="Lipzen A."/>
            <person name="Sullivan W."/>
            <person name="Andreopoulos W.B."/>
            <person name="Clum A."/>
            <person name="Lindquist E."/>
            <person name="Daum C."/>
            <person name="Ramamoorthy G.K."/>
            <person name="Gryganskyi A."/>
            <person name="Culley D."/>
            <person name="Magnuson J.K."/>
            <person name="James T.Y."/>
            <person name="O'Malley M.A."/>
            <person name="Stajich J.E."/>
            <person name="Spatafora J.W."/>
            <person name="Visel A."/>
            <person name="Grigoriev I.V."/>
        </authorList>
    </citation>
    <scope>NUCLEOTIDE SEQUENCE [LARGE SCALE GENOMIC DNA]</scope>
    <source>
        <strain evidence="8 9">12-1054</strain>
    </source>
</reference>
<keyword evidence="4" id="KW-0560">Oxidoreductase</keyword>
<keyword evidence="2 5" id="KW-0479">Metal-binding</keyword>
<organism evidence="8 9">
    <name type="scientific">Protomyces lactucae-debilis</name>
    <dbReference type="NCBI Taxonomy" id="2754530"/>
    <lineage>
        <taxon>Eukaryota</taxon>
        <taxon>Fungi</taxon>
        <taxon>Dikarya</taxon>
        <taxon>Ascomycota</taxon>
        <taxon>Taphrinomycotina</taxon>
        <taxon>Taphrinomycetes</taxon>
        <taxon>Taphrinales</taxon>
        <taxon>Protomycetaceae</taxon>
        <taxon>Protomyces</taxon>
    </lineage>
</organism>
<comment type="similarity">
    <text evidence="5">Belongs to the zinc-containing alcohol dehydrogenase family.</text>
</comment>
<evidence type="ECO:0000256" key="5">
    <source>
        <dbReference type="RuleBase" id="RU361277"/>
    </source>
</evidence>
<dbReference type="Pfam" id="PF08240">
    <property type="entry name" value="ADH_N"/>
    <property type="match status" value="1"/>
</dbReference>
<feature type="domain" description="Alcohol dehydrogenase-like C-terminal" evidence="6">
    <location>
        <begin position="176"/>
        <end position="299"/>
    </location>
</feature>
<name>A0A1Y2ET61_PROLT</name>
<dbReference type="PANTHER" id="PTHR42683">
    <property type="entry name" value="ALDEHYDE REDUCTASE"/>
    <property type="match status" value="1"/>
</dbReference>
<dbReference type="Proteomes" id="UP000193685">
    <property type="component" value="Unassembled WGS sequence"/>
</dbReference>
<dbReference type="GeneID" id="63783065"/>
<dbReference type="FunFam" id="3.40.50.720:FF:000022">
    <property type="entry name" value="Cinnamyl alcohol dehydrogenase"/>
    <property type="match status" value="1"/>
</dbReference>
<feature type="domain" description="Alcohol dehydrogenase-like N-terminal" evidence="7">
    <location>
        <begin position="35"/>
        <end position="137"/>
    </location>
</feature>
<dbReference type="OrthoDB" id="1879366at2759"/>
<proteinExistence type="inferred from homology"/>
<evidence type="ECO:0000256" key="1">
    <source>
        <dbReference type="ARBA" id="ARBA00001947"/>
    </source>
</evidence>
<gene>
    <name evidence="8" type="ORF">BCR37DRAFT_222190</name>
</gene>
<comment type="cofactor">
    <cofactor evidence="1 5">
        <name>Zn(2+)</name>
        <dbReference type="ChEBI" id="CHEBI:29105"/>
    </cofactor>
</comment>
<dbReference type="SUPFAM" id="SSF50129">
    <property type="entry name" value="GroES-like"/>
    <property type="match status" value="1"/>
</dbReference>
<dbReference type="GO" id="GO:0016616">
    <property type="term" value="F:oxidoreductase activity, acting on the CH-OH group of donors, NAD or NADP as acceptor"/>
    <property type="evidence" value="ECO:0007669"/>
    <property type="project" value="InterPro"/>
</dbReference>
<evidence type="ECO:0000256" key="2">
    <source>
        <dbReference type="ARBA" id="ARBA00022723"/>
    </source>
</evidence>
<keyword evidence="9" id="KW-1185">Reference proteome</keyword>
<evidence type="ECO:0000313" key="8">
    <source>
        <dbReference type="EMBL" id="ORY74346.1"/>
    </source>
</evidence>
<keyword evidence="3 5" id="KW-0862">Zinc</keyword>
<dbReference type="PROSITE" id="PS00059">
    <property type="entry name" value="ADH_ZINC"/>
    <property type="match status" value="1"/>
</dbReference>
<dbReference type="InterPro" id="IPR002328">
    <property type="entry name" value="ADH_Zn_CS"/>
</dbReference>
<evidence type="ECO:0000313" key="9">
    <source>
        <dbReference type="Proteomes" id="UP000193685"/>
    </source>
</evidence>
<dbReference type="OMA" id="SGMCFTD"/>
<dbReference type="InterPro" id="IPR029752">
    <property type="entry name" value="D-isomer_DH_CS1"/>
</dbReference>
<dbReference type="RefSeq" id="XP_040721995.1">
    <property type="nucleotide sequence ID" value="XM_040866466.1"/>
</dbReference>
<protein>
    <submittedName>
        <fullName evidence="8">NADP-dependent alcohol dehydrogenase</fullName>
    </submittedName>
</protein>
<evidence type="ECO:0000256" key="4">
    <source>
        <dbReference type="ARBA" id="ARBA00023002"/>
    </source>
</evidence>